<keyword evidence="2" id="KW-1185">Reference proteome</keyword>
<dbReference type="Proteomes" id="UP000298653">
    <property type="component" value="Chromosome"/>
</dbReference>
<protein>
    <submittedName>
        <fullName evidence="1">Uncharacterized protein</fullName>
    </submittedName>
</protein>
<dbReference type="EMBL" id="CP040058">
    <property type="protein sequence ID" value="QCP34306.1"/>
    <property type="molecule type" value="Genomic_DNA"/>
</dbReference>
<gene>
    <name evidence="1" type="ORF">AR1Y2_0852</name>
</gene>
<name>A0A4P8IA91_9FIRM</name>
<proteinExistence type="predicted"/>
<dbReference type="AlphaFoldDB" id="A0A4P8IA91"/>
<dbReference type="RefSeq" id="WP_137327869.1">
    <property type="nucleotide sequence ID" value="NZ_CP040058.1"/>
</dbReference>
<evidence type="ECO:0000313" key="2">
    <source>
        <dbReference type="Proteomes" id="UP000298653"/>
    </source>
</evidence>
<sequence length="166" mass="19793">MRFIDLNQEIESREKAIARQIKDAGLTKEQLRQASRFNYFYDKYFIRDKGSVDEDIKAKNVFWDIAESQMSGFDYNEAMRIERQKDVLDVLKEVQRDKGFLMYGNGGLCGTYYTFSSCQFKNKKETIIYTWDADLDWVQDMEIENFLEDNEDLKEDEVFQKMLTTI</sequence>
<dbReference type="KEGG" id="arf:AR1Y2_0852"/>
<accession>A0A4P8IA91</accession>
<evidence type="ECO:0000313" key="1">
    <source>
        <dbReference type="EMBL" id="QCP34306.1"/>
    </source>
</evidence>
<organism evidence="1 2">
    <name type="scientific">Anaerostipes rhamnosivorans</name>
    <dbReference type="NCBI Taxonomy" id="1229621"/>
    <lineage>
        <taxon>Bacteria</taxon>
        <taxon>Bacillati</taxon>
        <taxon>Bacillota</taxon>
        <taxon>Clostridia</taxon>
        <taxon>Lachnospirales</taxon>
        <taxon>Lachnospiraceae</taxon>
        <taxon>Anaerostipes</taxon>
    </lineage>
</organism>
<reference evidence="1 2" key="1">
    <citation type="submission" date="2019-05" db="EMBL/GenBank/DDBJ databases">
        <title>Complete genome sequencing of Anaerostipes rhamnosivorans.</title>
        <authorList>
            <person name="Bui T.P.N."/>
            <person name="de Vos W.M."/>
        </authorList>
    </citation>
    <scope>NUCLEOTIDE SEQUENCE [LARGE SCALE GENOMIC DNA]</scope>
    <source>
        <strain evidence="1 2">1y2</strain>
    </source>
</reference>